<gene>
    <name evidence="2" type="ORF">AMELA_G00133570</name>
</gene>
<keyword evidence="3" id="KW-1185">Reference proteome</keyword>
<organism evidence="2 3">
    <name type="scientific">Ameiurus melas</name>
    <name type="common">Black bullhead</name>
    <name type="synonym">Silurus melas</name>
    <dbReference type="NCBI Taxonomy" id="219545"/>
    <lineage>
        <taxon>Eukaryota</taxon>
        <taxon>Metazoa</taxon>
        <taxon>Chordata</taxon>
        <taxon>Craniata</taxon>
        <taxon>Vertebrata</taxon>
        <taxon>Euteleostomi</taxon>
        <taxon>Actinopterygii</taxon>
        <taxon>Neopterygii</taxon>
        <taxon>Teleostei</taxon>
        <taxon>Ostariophysi</taxon>
        <taxon>Siluriformes</taxon>
        <taxon>Ictaluridae</taxon>
        <taxon>Ameiurus</taxon>
    </lineage>
</organism>
<evidence type="ECO:0000313" key="3">
    <source>
        <dbReference type="Proteomes" id="UP000593565"/>
    </source>
</evidence>
<sequence>PPGGARGPQQFGVKRKSSLSDIHTPSIHPSIHLLLLIPSSGSRGTWSLSQEASGTRHNQLGERSGENMTRFENRTAVQMISVRRQDKHLPTYTQTHTQTRTHMNVHTIVDLL</sequence>
<dbReference type="AlphaFoldDB" id="A0A7J6AJL6"/>
<feature type="region of interest" description="Disordered" evidence="1">
    <location>
        <begin position="43"/>
        <end position="72"/>
    </location>
</feature>
<proteinExistence type="predicted"/>
<dbReference type="Proteomes" id="UP000593565">
    <property type="component" value="Unassembled WGS sequence"/>
</dbReference>
<feature type="non-terminal residue" evidence="2">
    <location>
        <position position="1"/>
    </location>
</feature>
<feature type="compositionally biased region" description="Basic and acidic residues" evidence="1">
    <location>
        <begin position="59"/>
        <end position="72"/>
    </location>
</feature>
<reference evidence="2 3" key="1">
    <citation type="submission" date="2020-02" db="EMBL/GenBank/DDBJ databases">
        <title>A chromosome-scale genome assembly of the black bullhead catfish (Ameiurus melas).</title>
        <authorList>
            <person name="Wen M."/>
            <person name="Zham M."/>
            <person name="Cabau C."/>
            <person name="Klopp C."/>
            <person name="Donnadieu C."/>
            <person name="Roques C."/>
            <person name="Bouchez O."/>
            <person name="Lampietro C."/>
            <person name="Jouanno E."/>
            <person name="Herpin A."/>
            <person name="Louis A."/>
            <person name="Berthelot C."/>
            <person name="Parey E."/>
            <person name="Roest-Crollius H."/>
            <person name="Braasch I."/>
            <person name="Postlethwait J."/>
            <person name="Robinson-Rechavi M."/>
            <person name="Echchiki A."/>
            <person name="Begum T."/>
            <person name="Montfort J."/>
            <person name="Schartl M."/>
            <person name="Bobe J."/>
            <person name="Guiguen Y."/>
        </authorList>
    </citation>
    <scope>NUCLEOTIDE SEQUENCE [LARGE SCALE GENOMIC DNA]</scope>
    <source>
        <strain evidence="2">M_S1</strain>
        <tissue evidence="2">Blood</tissue>
    </source>
</reference>
<feature type="compositionally biased region" description="Polar residues" evidence="1">
    <location>
        <begin position="43"/>
        <end position="58"/>
    </location>
</feature>
<evidence type="ECO:0000256" key="1">
    <source>
        <dbReference type="SAM" id="MobiDB-lite"/>
    </source>
</evidence>
<comment type="caution">
    <text evidence="2">The sequence shown here is derived from an EMBL/GenBank/DDBJ whole genome shotgun (WGS) entry which is preliminary data.</text>
</comment>
<accession>A0A7J6AJL6</accession>
<feature type="region of interest" description="Disordered" evidence="1">
    <location>
        <begin position="1"/>
        <end position="24"/>
    </location>
</feature>
<name>A0A7J6AJL6_AMEME</name>
<protein>
    <submittedName>
        <fullName evidence="2">Uncharacterized protein</fullName>
    </submittedName>
</protein>
<dbReference type="EMBL" id="JAAGNN010000011">
    <property type="protein sequence ID" value="KAF4082876.1"/>
    <property type="molecule type" value="Genomic_DNA"/>
</dbReference>
<evidence type="ECO:0000313" key="2">
    <source>
        <dbReference type="EMBL" id="KAF4082876.1"/>
    </source>
</evidence>